<feature type="transmembrane region" description="Helical" evidence="6">
    <location>
        <begin position="206"/>
        <end position="227"/>
    </location>
</feature>
<evidence type="ECO:0000256" key="2">
    <source>
        <dbReference type="ARBA" id="ARBA00007802"/>
    </source>
</evidence>
<reference evidence="8" key="1">
    <citation type="journal article" date="2019" name="Int. J. Syst. Evol. Microbiol.">
        <title>The Global Catalogue of Microorganisms (GCM) 10K type strain sequencing project: providing services to taxonomists for standard genome sequencing and annotation.</title>
        <authorList>
            <consortium name="The Broad Institute Genomics Platform"/>
            <consortium name="The Broad Institute Genome Sequencing Center for Infectious Disease"/>
            <person name="Wu L."/>
            <person name="Ma J."/>
        </authorList>
    </citation>
    <scope>NUCLEOTIDE SEQUENCE [LARGE SCALE GENOMIC DNA]</scope>
    <source>
        <strain evidence="8">NBRC 101365</strain>
    </source>
</reference>
<comment type="caution">
    <text evidence="7">The sequence shown here is derived from an EMBL/GenBank/DDBJ whole genome shotgun (WGS) entry which is preliminary data.</text>
</comment>
<feature type="transmembrane region" description="Helical" evidence="6">
    <location>
        <begin position="176"/>
        <end position="194"/>
    </location>
</feature>
<organism evidence="7 8">
    <name type="scientific">Labrys miyagiensis</name>
    <dbReference type="NCBI Taxonomy" id="346912"/>
    <lineage>
        <taxon>Bacteria</taxon>
        <taxon>Pseudomonadati</taxon>
        <taxon>Pseudomonadota</taxon>
        <taxon>Alphaproteobacteria</taxon>
        <taxon>Hyphomicrobiales</taxon>
        <taxon>Xanthobacteraceae</taxon>
        <taxon>Labrys</taxon>
    </lineage>
</organism>
<gene>
    <name evidence="7" type="ORF">GCM10007874_10480</name>
</gene>
<dbReference type="Proteomes" id="UP001156882">
    <property type="component" value="Unassembled WGS sequence"/>
</dbReference>
<keyword evidence="4 6" id="KW-1133">Transmembrane helix</keyword>
<evidence type="ECO:0008006" key="9">
    <source>
        <dbReference type="Google" id="ProtNLM"/>
    </source>
</evidence>
<feature type="transmembrane region" description="Helical" evidence="6">
    <location>
        <begin position="33"/>
        <end position="50"/>
    </location>
</feature>
<comment type="subcellular location">
    <subcellularLocation>
        <location evidence="1">Membrane</location>
        <topology evidence="1">Multi-pass membrane protein</topology>
    </subcellularLocation>
</comment>
<name>A0ABQ6CCF3_9HYPH</name>
<dbReference type="InterPro" id="IPR007688">
    <property type="entry name" value="Conjugal_tfr_TrbL/VirB6"/>
</dbReference>
<protein>
    <recommendedName>
        <fullName evidence="9">Type IV secretion system protein VirB6</fullName>
    </recommendedName>
</protein>
<sequence length="348" mass="36236">MNASDIFGTIFGQVDALGLAIVQSLYQALAGQLGQAFWAAATLWIIWWGYEMMWGKVGVTAGVFMTRVLKLMAIYTMAFQWATYSTLVATAFEKLPDSIANAVCSASGSTACGNGASGVAGNLDAIWSAAEAANLSISSQASYLSGWGLIILGYIILIVTGLMLVVAAGLIILTKIALYLLLALAPIYVSMALFQMTSSMFNGWMTLLFQTGLVLPSIVYGILGVMIKVDQSFLANLQQGSANGATPNMDLIGPFLLVAGASAYLLVRSESISHAIAGGARLDATGFVNYFKRAAATAAGLGAVAAVSGVGIAAAAYRNHPNNPNNQTSPYAGNRSAALESAVREARS</sequence>
<dbReference type="EMBL" id="BSPC01000008">
    <property type="protein sequence ID" value="GLS18032.1"/>
    <property type="molecule type" value="Genomic_DNA"/>
</dbReference>
<dbReference type="Pfam" id="PF04610">
    <property type="entry name" value="TrbL"/>
    <property type="match status" value="1"/>
</dbReference>
<keyword evidence="5 6" id="KW-0472">Membrane</keyword>
<evidence type="ECO:0000256" key="3">
    <source>
        <dbReference type="ARBA" id="ARBA00022692"/>
    </source>
</evidence>
<comment type="similarity">
    <text evidence="2">Belongs to the TrbL/VirB6 family.</text>
</comment>
<keyword evidence="8" id="KW-1185">Reference proteome</keyword>
<evidence type="ECO:0000313" key="8">
    <source>
        <dbReference type="Proteomes" id="UP001156882"/>
    </source>
</evidence>
<evidence type="ECO:0000313" key="7">
    <source>
        <dbReference type="EMBL" id="GLS18032.1"/>
    </source>
</evidence>
<evidence type="ECO:0000256" key="1">
    <source>
        <dbReference type="ARBA" id="ARBA00004141"/>
    </source>
</evidence>
<evidence type="ECO:0000256" key="6">
    <source>
        <dbReference type="SAM" id="Phobius"/>
    </source>
</evidence>
<evidence type="ECO:0000256" key="5">
    <source>
        <dbReference type="ARBA" id="ARBA00023136"/>
    </source>
</evidence>
<keyword evidence="3 6" id="KW-0812">Transmembrane</keyword>
<feature type="transmembrane region" description="Helical" evidence="6">
    <location>
        <begin position="147"/>
        <end position="170"/>
    </location>
</feature>
<proteinExistence type="inferred from homology"/>
<evidence type="ECO:0000256" key="4">
    <source>
        <dbReference type="ARBA" id="ARBA00022989"/>
    </source>
</evidence>
<dbReference type="RefSeq" id="WP_284310864.1">
    <property type="nucleotide sequence ID" value="NZ_BSPC01000008.1"/>
</dbReference>
<accession>A0ABQ6CCF3</accession>